<accession>A6NY44</accession>
<dbReference type="EMBL" id="AAXG02000028">
    <property type="protein sequence ID" value="EDM99214.1"/>
    <property type="molecule type" value="Genomic_DNA"/>
</dbReference>
<dbReference type="STRING" id="411467.BACCAP_03143"/>
<gene>
    <name evidence="1" type="ORF">BACCAP_03143</name>
</gene>
<dbReference type="RefSeq" id="WP_006573651.1">
    <property type="nucleotide sequence ID" value="NZ_AAXG02000028.1"/>
</dbReference>
<comment type="caution">
    <text evidence="1">The sequence shown here is derived from an EMBL/GenBank/DDBJ whole genome shotgun (WGS) entry which is preliminary data.</text>
</comment>
<dbReference type="Proteomes" id="UP000003639">
    <property type="component" value="Unassembled WGS sequence"/>
</dbReference>
<keyword evidence="2" id="KW-1185">Reference proteome</keyword>
<evidence type="ECO:0000313" key="1">
    <source>
        <dbReference type="EMBL" id="EDM99214.1"/>
    </source>
</evidence>
<evidence type="ECO:0000313" key="2">
    <source>
        <dbReference type="Proteomes" id="UP000003639"/>
    </source>
</evidence>
<reference evidence="1 2" key="2">
    <citation type="submission" date="2007-06" db="EMBL/GenBank/DDBJ databases">
        <title>Draft genome sequence of Pseudoflavonifractor capillosus ATCC 29799.</title>
        <authorList>
            <person name="Sudarsanam P."/>
            <person name="Ley R."/>
            <person name="Guruge J."/>
            <person name="Turnbaugh P.J."/>
            <person name="Mahowald M."/>
            <person name="Liep D."/>
            <person name="Gordon J."/>
        </authorList>
    </citation>
    <scope>NUCLEOTIDE SEQUENCE [LARGE SCALE GENOMIC DNA]</scope>
    <source>
        <strain evidence="1 2">ATCC 29799</strain>
    </source>
</reference>
<dbReference type="eggNOG" id="ENOG5031QKF">
    <property type="taxonomic scope" value="Bacteria"/>
</dbReference>
<name>A6NY44_9FIRM</name>
<reference evidence="1 2" key="1">
    <citation type="submission" date="2007-04" db="EMBL/GenBank/DDBJ databases">
        <authorList>
            <person name="Fulton L."/>
            <person name="Clifton S."/>
            <person name="Fulton B."/>
            <person name="Xu J."/>
            <person name="Minx P."/>
            <person name="Pepin K.H."/>
            <person name="Johnson M."/>
            <person name="Thiruvilangam P."/>
            <person name="Bhonagiri V."/>
            <person name="Nash W.E."/>
            <person name="Mardis E.R."/>
            <person name="Wilson R.K."/>
        </authorList>
    </citation>
    <scope>NUCLEOTIDE SEQUENCE [LARGE SCALE GENOMIC DNA]</scope>
    <source>
        <strain evidence="1 2">ATCC 29799</strain>
    </source>
</reference>
<proteinExistence type="predicted"/>
<organism evidence="1 2">
    <name type="scientific">Pseudoflavonifractor capillosus ATCC 29799</name>
    <dbReference type="NCBI Taxonomy" id="411467"/>
    <lineage>
        <taxon>Bacteria</taxon>
        <taxon>Bacillati</taxon>
        <taxon>Bacillota</taxon>
        <taxon>Clostridia</taxon>
        <taxon>Eubacteriales</taxon>
        <taxon>Oscillospiraceae</taxon>
        <taxon>Pseudoflavonifractor</taxon>
    </lineage>
</organism>
<dbReference type="AlphaFoldDB" id="A6NY44"/>
<protein>
    <submittedName>
        <fullName evidence="1">Uncharacterized protein</fullName>
    </submittedName>
</protein>
<sequence>MLEVYIYAHGTRVEEAVPSGMELIRDPEAYFSCLELRCDDIDRDLVRVIEEGTLLDGSRFLDRFGVTLYTQQLSTGCKAALTVNNSDKVIDLRECGVNAISAILSLCKSGRVAMTAPATDLEDFTNGSRVTVNVMGRVFHSMREVDAFLRGEFYGDV</sequence>
<dbReference type="OrthoDB" id="3183892at2"/>